<evidence type="ECO:0000313" key="4">
    <source>
        <dbReference type="Proteomes" id="UP001066327"/>
    </source>
</evidence>
<dbReference type="Proteomes" id="UP001066327">
    <property type="component" value="Unassembled WGS sequence"/>
</dbReference>
<dbReference type="EMBL" id="JAPWIS010000021">
    <property type="protein sequence ID" value="MCZ4588355.1"/>
    <property type="molecule type" value="Genomic_DNA"/>
</dbReference>
<proteinExistence type="predicted"/>
<sequence length="142" mass="15124">MALPIPSGRRTGAALALAAATVLIGSGPAGADPDTPPIPRGSQVFVHDVLGPQDPGFWNPDVRGTRVLTPLEPGVSVVCTSGFEPTPGCSTLDMRDWTSPQRPLVFLDVPVTGRPPLRVWMDILPRLDECALGQLTEHLFPR</sequence>
<accession>A0AAX3Y7K4</accession>
<dbReference type="AlphaFoldDB" id="A0AAX3Y7K4"/>
<keyword evidence="1" id="KW-0732">Signal</keyword>
<dbReference type="RefSeq" id="WP_269592255.1">
    <property type="nucleotide sequence ID" value="NZ_CP130953.1"/>
</dbReference>
<dbReference type="Proteomes" id="UP001231166">
    <property type="component" value="Chromosome"/>
</dbReference>
<evidence type="ECO:0000313" key="3">
    <source>
        <dbReference type="EMBL" id="WLF44474.1"/>
    </source>
</evidence>
<gene>
    <name evidence="2" type="ORF">O4328_32630</name>
    <name evidence="3" type="ORF">Q5707_21190</name>
</gene>
<evidence type="ECO:0000256" key="1">
    <source>
        <dbReference type="SAM" id="SignalP"/>
    </source>
</evidence>
<evidence type="ECO:0000313" key="2">
    <source>
        <dbReference type="EMBL" id="MCZ4588355.1"/>
    </source>
</evidence>
<dbReference type="EMBL" id="CP130953">
    <property type="protein sequence ID" value="WLF44474.1"/>
    <property type="molecule type" value="Genomic_DNA"/>
</dbReference>
<protein>
    <submittedName>
        <fullName evidence="3">Uncharacterized protein</fullName>
    </submittedName>
</protein>
<reference evidence="2" key="1">
    <citation type="submission" date="2022-12" db="EMBL/GenBank/DDBJ databases">
        <authorList>
            <person name="Krivoruchko A.V."/>
            <person name="Elkin A."/>
        </authorList>
    </citation>
    <scope>NUCLEOTIDE SEQUENCE</scope>
    <source>
        <strain evidence="2">IEGM 249</strain>
    </source>
</reference>
<keyword evidence="4" id="KW-1185">Reference proteome</keyword>
<name>A0AAX3Y7K4_RHOOP</name>
<feature type="signal peptide" evidence="1">
    <location>
        <begin position="1"/>
        <end position="31"/>
    </location>
</feature>
<organism evidence="3 5">
    <name type="scientific">Rhodococcus opacus</name>
    <name type="common">Nocardia opaca</name>
    <dbReference type="NCBI Taxonomy" id="37919"/>
    <lineage>
        <taxon>Bacteria</taxon>
        <taxon>Bacillati</taxon>
        <taxon>Actinomycetota</taxon>
        <taxon>Actinomycetes</taxon>
        <taxon>Mycobacteriales</taxon>
        <taxon>Nocardiaceae</taxon>
        <taxon>Rhodococcus</taxon>
    </lineage>
</organism>
<feature type="chain" id="PRO_5043444286" evidence="1">
    <location>
        <begin position="32"/>
        <end position="142"/>
    </location>
</feature>
<evidence type="ECO:0000313" key="5">
    <source>
        <dbReference type="Proteomes" id="UP001231166"/>
    </source>
</evidence>
<reference evidence="3" key="2">
    <citation type="submission" date="2023-07" db="EMBL/GenBank/DDBJ databases">
        <title>Genomic analysis of Rhodococcus opacus VOC-14 with glycol ethers degradation activity.</title>
        <authorList>
            <person name="Narkevich D.A."/>
            <person name="Hlushen A.M."/>
            <person name="Akhremchuk A.E."/>
            <person name="Sikolenko M.A."/>
            <person name="Valentovich L.N."/>
        </authorList>
    </citation>
    <scope>NUCLEOTIDE SEQUENCE</scope>
    <source>
        <strain evidence="3">VOC-14</strain>
    </source>
</reference>